<gene>
    <name evidence="1" type="ORF">DW172_03355</name>
</gene>
<dbReference type="RefSeq" id="WP_118257208.1">
    <property type="nucleotide sequence ID" value="NZ_QRKN01000001.1"/>
</dbReference>
<sequence length="82" mass="9528">MGYSGTIKNVITNITTQNDIYVNITSTTRMHIYKEDLDKTWYIVACEVLKNKKYIEESNMSACNIEDLKRIVGISYMHCNEI</sequence>
<accession>A0A414ZR38</accession>
<reference evidence="1 2" key="1">
    <citation type="submission" date="2018-08" db="EMBL/GenBank/DDBJ databases">
        <title>A genome reference for cultivated species of the human gut microbiota.</title>
        <authorList>
            <person name="Zou Y."/>
            <person name="Xue W."/>
            <person name="Luo G."/>
        </authorList>
    </citation>
    <scope>NUCLEOTIDE SEQUENCE [LARGE SCALE GENOMIC DNA]</scope>
    <source>
        <strain evidence="1 2">AM16-11</strain>
    </source>
</reference>
<organism evidence="1 2">
    <name type="scientific">Agathobacter rectalis</name>
    <dbReference type="NCBI Taxonomy" id="39491"/>
    <lineage>
        <taxon>Bacteria</taxon>
        <taxon>Bacillati</taxon>
        <taxon>Bacillota</taxon>
        <taxon>Clostridia</taxon>
        <taxon>Lachnospirales</taxon>
        <taxon>Lachnospiraceae</taxon>
        <taxon>Agathobacter</taxon>
    </lineage>
</organism>
<name>A0A414ZR38_9FIRM</name>
<evidence type="ECO:0000313" key="1">
    <source>
        <dbReference type="EMBL" id="RHI25732.1"/>
    </source>
</evidence>
<dbReference type="Proteomes" id="UP000285865">
    <property type="component" value="Unassembled WGS sequence"/>
</dbReference>
<protein>
    <submittedName>
        <fullName evidence="1">Uncharacterized protein</fullName>
    </submittedName>
</protein>
<comment type="caution">
    <text evidence="1">The sequence shown here is derived from an EMBL/GenBank/DDBJ whole genome shotgun (WGS) entry which is preliminary data.</text>
</comment>
<proteinExistence type="predicted"/>
<evidence type="ECO:0000313" key="2">
    <source>
        <dbReference type="Proteomes" id="UP000285865"/>
    </source>
</evidence>
<dbReference type="AlphaFoldDB" id="A0A414ZR38"/>
<dbReference type="EMBL" id="QRKN01000001">
    <property type="protein sequence ID" value="RHI25732.1"/>
    <property type="molecule type" value="Genomic_DNA"/>
</dbReference>